<proteinExistence type="predicted"/>
<evidence type="ECO:0000313" key="4">
    <source>
        <dbReference type="Proteomes" id="UP000008827"/>
    </source>
</evidence>
<reference evidence="2 3" key="1">
    <citation type="journal article" date="2010" name="Nature">
        <title>Genome sequence of the palaeopolyploid soybean.</title>
        <authorList>
            <person name="Schmutz J."/>
            <person name="Cannon S.B."/>
            <person name="Schlueter J."/>
            <person name="Ma J."/>
            <person name="Mitros T."/>
            <person name="Nelson W."/>
            <person name="Hyten D.L."/>
            <person name="Song Q."/>
            <person name="Thelen J.J."/>
            <person name="Cheng J."/>
            <person name="Xu D."/>
            <person name="Hellsten U."/>
            <person name="May G.D."/>
            <person name="Yu Y."/>
            <person name="Sakurai T."/>
            <person name="Umezawa T."/>
            <person name="Bhattacharyya M.K."/>
            <person name="Sandhu D."/>
            <person name="Valliyodan B."/>
            <person name="Lindquist E."/>
            <person name="Peto M."/>
            <person name="Grant D."/>
            <person name="Shu S."/>
            <person name="Goodstein D."/>
            <person name="Barry K."/>
            <person name="Futrell-Griggs M."/>
            <person name="Abernathy B."/>
            <person name="Du J."/>
            <person name="Tian Z."/>
            <person name="Zhu L."/>
            <person name="Gill N."/>
            <person name="Joshi T."/>
            <person name="Libault M."/>
            <person name="Sethuraman A."/>
            <person name="Zhang X.-C."/>
            <person name="Shinozaki K."/>
            <person name="Nguyen H.T."/>
            <person name="Wing R.A."/>
            <person name="Cregan P."/>
            <person name="Specht J."/>
            <person name="Grimwood J."/>
            <person name="Rokhsar D."/>
            <person name="Stacey G."/>
            <person name="Shoemaker R.C."/>
            <person name="Jackson S.A."/>
        </authorList>
    </citation>
    <scope>NUCLEOTIDE SEQUENCE</scope>
    <source>
        <strain evidence="3">cv. Williams 82</strain>
        <tissue evidence="2">Callus</tissue>
    </source>
</reference>
<evidence type="ECO:0000313" key="2">
    <source>
        <dbReference type="EMBL" id="KRH49510.1"/>
    </source>
</evidence>
<dbReference type="InParanoid" id="A0A0R0J4T0"/>
<sequence length="197" mass="21974">MATIATTTMIINHCPHQHDYCTNSGGDDHLGDEDGDHDNNHGGDEDSGVGGGCSDNLDKHKHGERKRTKTFFFLSKLLVVVSFPSRAPCGRLGYCIERVFCRFFLITVVRLLETSSMGWIPCSGYSGTKNKVEKMEAQDSLVGQIKATPEIFELNVFWEREALVEYMPLGCLEDHLHDIPPGKKQLDWNTQMKIAAG</sequence>
<reference evidence="3" key="2">
    <citation type="submission" date="2018-02" db="UniProtKB">
        <authorList>
            <consortium name="EnsemblPlants"/>
        </authorList>
    </citation>
    <scope>IDENTIFICATION</scope>
    <source>
        <strain evidence="3">Williams 82</strain>
    </source>
</reference>
<name>A0A0R0J4T0_SOYBN</name>
<protein>
    <submittedName>
        <fullName evidence="2 3">Uncharacterized protein</fullName>
    </submittedName>
</protein>
<dbReference type="GO" id="GO:0005886">
    <property type="term" value="C:plasma membrane"/>
    <property type="evidence" value="ECO:0000318"/>
    <property type="project" value="GO_Central"/>
</dbReference>
<dbReference type="AlphaFoldDB" id="A0A0R0J4T0"/>
<accession>A0A0R0J4T0</accession>
<dbReference type="EnsemblPlants" id="KRH49510">
    <property type="protein sequence ID" value="KRH49510"/>
    <property type="gene ID" value="GLYMA_07G160200"/>
</dbReference>
<organism evidence="2">
    <name type="scientific">Glycine max</name>
    <name type="common">Soybean</name>
    <name type="synonym">Glycine hispida</name>
    <dbReference type="NCBI Taxonomy" id="3847"/>
    <lineage>
        <taxon>Eukaryota</taxon>
        <taxon>Viridiplantae</taxon>
        <taxon>Streptophyta</taxon>
        <taxon>Embryophyta</taxon>
        <taxon>Tracheophyta</taxon>
        <taxon>Spermatophyta</taxon>
        <taxon>Magnoliopsida</taxon>
        <taxon>eudicotyledons</taxon>
        <taxon>Gunneridae</taxon>
        <taxon>Pentapetalae</taxon>
        <taxon>rosids</taxon>
        <taxon>fabids</taxon>
        <taxon>Fabales</taxon>
        <taxon>Fabaceae</taxon>
        <taxon>Papilionoideae</taxon>
        <taxon>50 kb inversion clade</taxon>
        <taxon>NPAAA clade</taxon>
        <taxon>indigoferoid/millettioid clade</taxon>
        <taxon>Phaseoleae</taxon>
        <taxon>Glycine</taxon>
        <taxon>Glycine subgen. Soja</taxon>
    </lineage>
</organism>
<keyword evidence="4" id="KW-1185">Reference proteome</keyword>
<dbReference type="GO" id="GO:0004672">
    <property type="term" value="F:protein kinase activity"/>
    <property type="evidence" value="ECO:0000318"/>
    <property type="project" value="GO_Central"/>
</dbReference>
<evidence type="ECO:0000256" key="1">
    <source>
        <dbReference type="SAM" id="MobiDB-lite"/>
    </source>
</evidence>
<dbReference type="Gramene" id="KRH49510">
    <property type="protein sequence ID" value="KRH49510"/>
    <property type="gene ID" value="GLYMA_07G160200"/>
</dbReference>
<dbReference type="Proteomes" id="UP000008827">
    <property type="component" value="Chromosome 7"/>
</dbReference>
<reference evidence="2" key="3">
    <citation type="submission" date="2018-07" db="EMBL/GenBank/DDBJ databases">
        <title>WGS assembly of Glycine max.</title>
        <authorList>
            <person name="Schmutz J."/>
            <person name="Cannon S."/>
            <person name="Schlueter J."/>
            <person name="Ma J."/>
            <person name="Mitros T."/>
            <person name="Nelson W."/>
            <person name="Hyten D."/>
            <person name="Song Q."/>
            <person name="Thelen J."/>
            <person name="Cheng J."/>
            <person name="Xu D."/>
            <person name="Hellsten U."/>
            <person name="May G."/>
            <person name="Yu Y."/>
            <person name="Sakurai T."/>
            <person name="Umezawa T."/>
            <person name="Bhattacharyya M."/>
            <person name="Sandhu D."/>
            <person name="Valliyodan B."/>
            <person name="Lindquist E."/>
            <person name="Peto M."/>
            <person name="Grant D."/>
            <person name="Shu S."/>
            <person name="Goodstein D."/>
            <person name="Barry K."/>
            <person name="Futrell-Griggs M."/>
            <person name="Abernathy B."/>
            <person name="Du J."/>
            <person name="Tian Z."/>
            <person name="Zhu L."/>
            <person name="Gill N."/>
            <person name="Joshi T."/>
            <person name="Libault M."/>
            <person name="Sethuraman A."/>
            <person name="Zhang X."/>
            <person name="Shinozaki K."/>
            <person name="Nguyen H."/>
            <person name="Wing R."/>
            <person name="Cregan P."/>
            <person name="Specht J."/>
            <person name="Grimwood J."/>
            <person name="Rokhsar D."/>
            <person name="Stacey G."/>
            <person name="Shoemaker R."/>
            <person name="Jackson S."/>
        </authorList>
    </citation>
    <scope>NUCLEOTIDE SEQUENCE</scope>
    <source>
        <tissue evidence="2">Callus</tissue>
    </source>
</reference>
<gene>
    <name evidence="2" type="ORF">GLYMA_07G160200</name>
</gene>
<dbReference type="EMBL" id="CM000840">
    <property type="protein sequence ID" value="KRH49510.1"/>
    <property type="molecule type" value="Genomic_DNA"/>
</dbReference>
<feature type="region of interest" description="Disordered" evidence="1">
    <location>
        <begin position="29"/>
        <end position="61"/>
    </location>
</feature>
<evidence type="ECO:0000313" key="3">
    <source>
        <dbReference type="EnsemblPlants" id="KRH49510"/>
    </source>
</evidence>